<dbReference type="SUPFAM" id="SSF88946">
    <property type="entry name" value="Sigma2 domain of RNA polymerase sigma factors"/>
    <property type="match status" value="1"/>
</dbReference>
<evidence type="ECO:0000259" key="7">
    <source>
        <dbReference type="Pfam" id="PF08281"/>
    </source>
</evidence>
<dbReference type="Gene3D" id="1.10.10.10">
    <property type="entry name" value="Winged helix-like DNA-binding domain superfamily/Winged helix DNA-binding domain"/>
    <property type="match status" value="1"/>
</dbReference>
<dbReference type="PANTHER" id="PTHR43133:SF63">
    <property type="entry name" value="RNA POLYMERASE SIGMA FACTOR FECI-RELATED"/>
    <property type="match status" value="1"/>
</dbReference>
<dbReference type="GO" id="GO:0006352">
    <property type="term" value="P:DNA-templated transcription initiation"/>
    <property type="evidence" value="ECO:0007669"/>
    <property type="project" value="InterPro"/>
</dbReference>
<dbReference type="CDD" id="cd06171">
    <property type="entry name" value="Sigma70_r4"/>
    <property type="match status" value="1"/>
</dbReference>
<dbReference type="Proteomes" id="UP000002531">
    <property type="component" value="Chromosome"/>
</dbReference>
<evidence type="ECO:0000256" key="5">
    <source>
        <dbReference type="SAM" id="MobiDB-lite"/>
    </source>
</evidence>
<dbReference type="KEGG" id="nwi:Nwi_1734"/>
<dbReference type="AlphaFoldDB" id="Q3SRU6"/>
<feature type="domain" description="RNA polymerase sigma-70 region 2" evidence="6">
    <location>
        <begin position="77"/>
        <end position="144"/>
    </location>
</feature>
<dbReference type="InterPro" id="IPR014284">
    <property type="entry name" value="RNA_pol_sigma-70_dom"/>
</dbReference>
<feature type="domain" description="RNA polymerase sigma factor 70 region 4 type 2" evidence="7">
    <location>
        <begin position="180"/>
        <end position="227"/>
    </location>
</feature>
<comment type="similarity">
    <text evidence="1">Belongs to the sigma-70 factor family. ECF subfamily.</text>
</comment>
<dbReference type="Pfam" id="PF08281">
    <property type="entry name" value="Sigma70_r4_2"/>
    <property type="match status" value="1"/>
</dbReference>
<dbReference type="eggNOG" id="COG1595">
    <property type="taxonomic scope" value="Bacteria"/>
</dbReference>
<evidence type="ECO:0000259" key="6">
    <source>
        <dbReference type="Pfam" id="PF04542"/>
    </source>
</evidence>
<evidence type="ECO:0000313" key="8">
    <source>
        <dbReference type="EMBL" id="ABA04995.1"/>
    </source>
</evidence>
<dbReference type="PANTHER" id="PTHR43133">
    <property type="entry name" value="RNA POLYMERASE ECF-TYPE SIGMA FACTO"/>
    <property type="match status" value="1"/>
</dbReference>
<keyword evidence="4" id="KW-0804">Transcription</keyword>
<dbReference type="Pfam" id="PF04542">
    <property type="entry name" value="Sigma70_r2"/>
    <property type="match status" value="1"/>
</dbReference>
<dbReference type="InterPro" id="IPR036388">
    <property type="entry name" value="WH-like_DNA-bd_sf"/>
</dbReference>
<feature type="compositionally biased region" description="Basic residues" evidence="5">
    <location>
        <begin position="1"/>
        <end position="12"/>
    </location>
</feature>
<dbReference type="InterPro" id="IPR013249">
    <property type="entry name" value="RNA_pol_sigma70_r4_t2"/>
</dbReference>
<protein>
    <submittedName>
        <fullName evidence="8">FecI like protein</fullName>
    </submittedName>
</protein>
<dbReference type="NCBIfam" id="TIGR02937">
    <property type="entry name" value="sigma70-ECF"/>
    <property type="match status" value="1"/>
</dbReference>
<dbReference type="Gene3D" id="1.10.1740.10">
    <property type="match status" value="1"/>
</dbReference>
<dbReference type="InterPro" id="IPR013324">
    <property type="entry name" value="RNA_pol_sigma_r3/r4-like"/>
</dbReference>
<keyword evidence="3" id="KW-0731">Sigma factor</keyword>
<evidence type="ECO:0000256" key="4">
    <source>
        <dbReference type="ARBA" id="ARBA00023163"/>
    </source>
</evidence>
<gene>
    <name evidence="8" type="ordered locus">Nwi_1734</name>
</gene>
<keyword evidence="2" id="KW-0805">Transcription regulation</keyword>
<keyword evidence="9" id="KW-1185">Reference proteome</keyword>
<evidence type="ECO:0000256" key="2">
    <source>
        <dbReference type="ARBA" id="ARBA00023015"/>
    </source>
</evidence>
<dbReference type="GO" id="GO:0003677">
    <property type="term" value="F:DNA binding"/>
    <property type="evidence" value="ECO:0007669"/>
    <property type="project" value="InterPro"/>
</dbReference>
<evidence type="ECO:0000256" key="3">
    <source>
        <dbReference type="ARBA" id="ARBA00023082"/>
    </source>
</evidence>
<evidence type="ECO:0000313" key="9">
    <source>
        <dbReference type="Proteomes" id="UP000002531"/>
    </source>
</evidence>
<dbReference type="STRING" id="323098.Nwi_1734"/>
<dbReference type="SUPFAM" id="SSF88659">
    <property type="entry name" value="Sigma3 and sigma4 domains of RNA polymerase sigma factors"/>
    <property type="match status" value="1"/>
</dbReference>
<reference evidence="8 9" key="1">
    <citation type="journal article" date="2006" name="Appl. Environ. Microbiol.">
        <title>Genome sequence of the chemolithoautotrophic nitrite-oxidizing bacterium Nitrobacter winogradskyi Nb-255.</title>
        <authorList>
            <person name="Starkenburg S.R."/>
            <person name="Chain P.S."/>
            <person name="Sayavedra-Soto L.A."/>
            <person name="Hauser L."/>
            <person name="Land M.L."/>
            <person name="Larimer F.W."/>
            <person name="Malfatti S.A."/>
            <person name="Klotz M.G."/>
            <person name="Bottomley P.J."/>
            <person name="Arp D.J."/>
            <person name="Hickey W.J."/>
        </authorList>
    </citation>
    <scope>NUCLEOTIDE SEQUENCE [LARGE SCALE GENOMIC DNA]</scope>
    <source>
        <strain evidence="9">ATCC 25391 / DSM 10237 / CIP 104748 / NCIMB 11846 / Nb-255</strain>
    </source>
</reference>
<dbReference type="GO" id="GO:0016987">
    <property type="term" value="F:sigma factor activity"/>
    <property type="evidence" value="ECO:0007669"/>
    <property type="project" value="UniProtKB-KW"/>
</dbReference>
<dbReference type="EMBL" id="CP000115">
    <property type="protein sequence ID" value="ABA04995.1"/>
    <property type="molecule type" value="Genomic_DNA"/>
</dbReference>
<dbReference type="HOGENOM" id="CLU_047691_12_3_5"/>
<dbReference type="InterPro" id="IPR013325">
    <property type="entry name" value="RNA_pol_sigma_r2"/>
</dbReference>
<dbReference type="InterPro" id="IPR039425">
    <property type="entry name" value="RNA_pol_sigma-70-like"/>
</dbReference>
<proteinExistence type="inferred from homology"/>
<name>Q3SRU6_NITWN</name>
<evidence type="ECO:0000256" key="1">
    <source>
        <dbReference type="ARBA" id="ARBA00010641"/>
    </source>
</evidence>
<sequence>MRLRKNFGRHKRLEADHRDGDSVSASSSLASSRSHHDPFRFRSRLSAAAVAGRIRLRARDGFRLAFGARMSWDLHRLFLRHARDITAALRRRGLSEETAADITQDTFVKVLVSPPGRSVTVHNPAAYLFRVARNLGIDHQRRERVLRRVEMSAEDFAAIVDPTPSPESAVYDRQKLALTRAALAELPERTRVAFEMHRLDEMTIAEVAAELGLSTSRVWSLIRDAYDHIDARLTGL</sequence>
<feature type="region of interest" description="Disordered" evidence="5">
    <location>
        <begin position="1"/>
        <end position="35"/>
    </location>
</feature>
<dbReference type="InterPro" id="IPR007627">
    <property type="entry name" value="RNA_pol_sigma70_r2"/>
</dbReference>
<feature type="compositionally biased region" description="Low complexity" evidence="5">
    <location>
        <begin position="22"/>
        <end position="32"/>
    </location>
</feature>
<organism evidence="8 9">
    <name type="scientific">Nitrobacter winogradskyi (strain ATCC 25391 / DSM 10237 / CIP 104748 / NCIMB 11846 / Nb-255)</name>
    <dbReference type="NCBI Taxonomy" id="323098"/>
    <lineage>
        <taxon>Bacteria</taxon>
        <taxon>Pseudomonadati</taxon>
        <taxon>Pseudomonadota</taxon>
        <taxon>Alphaproteobacteria</taxon>
        <taxon>Hyphomicrobiales</taxon>
        <taxon>Nitrobacteraceae</taxon>
        <taxon>Nitrobacter</taxon>
    </lineage>
</organism>
<accession>Q3SRU6</accession>